<keyword evidence="3 12" id="KW-0813">Transport</keyword>
<evidence type="ECO:0000256" key="9">
    <source>
        <dbReference type="ARBA" id="ARBA00022989"/>
    </source>
</evidence>
<feature type="transmembrane region" description="Helical" evidence="12">
    <location>
        <begin position="142"/>
        <end position="160"/>
    </location>
</feature>
<feature type="domain" description="K+ potassium transporter integral membrane" evidence="13">
    <location>
        <begin position="14"/>
        <end position="464"/>
    </location>
</feature>
<evidence type="ECO:0000256" key="3">
    <source>
        <dbReference type="ARBA" id="ARBA00022448"/>
    </source>
</evidence>
<feature type="transmembrane region" description="Helical" evidence="12">
    <location>
        <begin position="367"/>
        <end position="390"/>
    </location>
</feature>
<keyword evidence="7 12" id="KW-0769">Symport</keyword>
<comment type="catalytic activity">
    <reaction evidence="12">
        <text>K(+)(in) + H(+)(in) = K(+)(out) + H(+)(out)</text>
        <dbReference type="Rhea" id="RHEA:28490"/>
        <dbReference type="ChEBI" id="CHEBI:15378"/>
        <dbReference type="ChEBI" id="CHEBI:29103"/>
    </reaction>
</comment>
<evidence type="ECO:0000256" key="5">
    <source>
        <dbReference type="ARBA" id="ARBA00022538"/>
    </source>
</evidence>
<evidence type="ECO:0000256" key="4">
    <source>
        <dbReference type="ARBA" id="ARBA00022475"/>
    </source>
</evidence>
<dbReference type="Pfam" id="PF22776">
    <property type="entry name" value="K_trans_C"/>
    <property type="match status" value="1"/>
</dbReference>
<evidence type="ECO:0000313" key="15">
    <source>
        <dbReference type="EMBL" id="BCK88324.1"/>
    </source>
</evidence>
<feature type="transmembrane region" description="Helical" evidence="12">
    <location>
        <begin position="397"/>
        <end position="414"/>
    </location>
</feature>
<feature type="transmembrane region" description="Helical" evidence="12">
    <location>
        <begin position="167"/>
        <end position="186"/>
    </location>
</feature>
<dbReference type="RefSeq" id="WP_237246850.1">
    <property type="nucleotide sequence ID" value="NZ_AP023423.1"/>
</dbReference>
<keyword evidence="10 12" id="KW-0406">Ion transport</keyword>
<dbReference type="KEGG" id="seme:MIZ01_2127"/>
<comment type="subcellular location">
    <subcellularLocation>
        <location evidence="12">Cell membrane</location>
        <topology evidence="12">Multi-pass membrane protein</topology>
    </subcellularLocation>
    <subcellularLocation>
        <location evidence="1">Membrane</location>
        <topology evidence="1">Multi-pass membrane protein</topology>
    </subcellularLocation>
</comment>
<dbReference type="InterPro" id="IPR053952">
    <property type="entry name" value="K_trans_C"/>
</dbReference>
<reference evidence="15 16" key="1">
    <citation type="journal article" date="2022" name="Int. J. Syst. Evol. Microbiol.">
        <title>&lt;i&gt;Sideroxyarcus emersonii&lt;/i&gt; gen. nov. sp. nov., a neutrophilic, microaerobic iron- and thiosulfate-oxidizing bacterium isolated from iron-rich wetland sediment.</title>
        <authorList>
            <person name="Kato S."/>
            <person name="Itoh T."/>
            <person name="Iino T."/>
            <person name="Ohkuma M."/>
        </authorList>
    </citation>
    <scope>NUCLEOTIDE SEQUENCE [LARGE SCALE GENOMIC DNA]</scope>
    <source>
        <strain evidence="15 16">MIZ01</strain>
    </source>
</reference>
<proteinExistence type="inferred from homology"/>
<evidence type="ECO:0000259" key="13">
    <source>
        <dbReference type="Pfam" id="PF02705"/>
    </source>
</evidence>
<keyword evidence="6 12" id="KW-0812">Transmembrane</keyword>
<feature type="transmembrane region" description="Helical" evidence="12">
    <location>
        <begin position="288"/>
        <end position="319"/>
    </location>
</feature>
<dbReference type="PANTHER" id="PTHR30540:SF79">
    <property type="entry name" value="LOW AFFINITY POTASSIUM TRANSPORT SYSTEM PROTEIN KUP"/>
    <property type="match status" value="1"/>
</dbReference>
<dbReference type="HAMAP" id="MF_01522">
    <property type="entry name" value="Kup"/>
    <property type="match status" value="1"/>
</dbReference>
<protein>
    <recommendedName>
        <fullName evidence="12">Probable potassium transport system protein Kup</fullName>
    </recommendedName>
</protein>
<keyword evidence="16" id="KW-1185">Reference proteome</keyword>
<keyword evidence="9 12" id="KW-1133">Transmembrane helix</keyword>
<dbReference type="Proteomes" id="UP001320326">
    <property type="component" value="Chromosome"/>
</dbReference>
<dbReference type="AlphaFoldDB" id="A0AAN1XBM7"/>
<evidence type="ECO:0000256" key="6">
    <source>
        <dbReference type="ARBA" id="ARBA00022692"/>
    </source>
</evidence>
<dbReference type="InterPro" id="IPR023051">
    <property type="entry name" value="Kup"/>
</dbReference>
<keyword evidence="11 12" id="KW-0472">Membrane</keyword>
<feature type="domain" description="K+ potassium transporter C-terminal" evidence="14">
    <location>
        <begin position="475"/>
        <end position="622"/>
    </location>
</feature>
<dbReference type="GO" id="GO:0005886">
    <property type="term" value="C:plasma membrane"/>
    <property type="evidence" value="ECO:0007669"/>
    <property type="project" value="UniProtKB-SubCell"/>
</dbReference>
<accession>A0AAN1XBM7</accession>
<comment type="function">
    <text evidence="12">Transport of potassium into the cell. Likely operates as a K(+):H(+) symporter.</text>
</comment>
<evidence type="ECO:0000256" key="12">
    <source>
        <dbReference type="HAMAP-Rule" id="MF_01522"/>
    </source>
</evidence>
<comment type="similarity">
    <text evidence="2 12">Belongs to the HAK/KUP transporter (TC 2.A.72) family.</text>
</comment>
<evidence type="ECO:0000256" key="11">
    <source>
        <dbReference type="ARBA" id="ARBA00023136"/>
    </source>
</evidence>
<dbReference type="EMBL" id="AP023423">
    <property type="protein sequence ID" value="BCK88324.1"/>
    <property type="molecule type" value="Genomic_DNA"/>
</dbReference>
<evidence type="ECO:0000313" key="16">
    <source>
        <dbReference type="Proteomes" id="UP001320326"/>
    </source>
</evidence>
<sequence>MSETQTKQKLSGLLLGAIGVVYGDIGTSPLYALKETFAGHHPLAVTEANVLGVLSVMFWTIMLLVSLKYVIVIMRADNHGEGGSLALLSLASELTSGSTRTKWFIGILGVFAAALFYGDSMITPAISVLSAVEGLDVVAPQLGHYVLPITLSVLTALFLVQKHGTGAMGLAFGPIMVFWFASLGILGGLSIARHPDVLWALNPLNAIHFLVIDPQLSFLTLGSVVLAVTGGEALYTDMGHFGKFPIRLTWFTFVLPALTLNYFGQGALLLQNPQAIENPFYLLAPGWALLPMVLLATAATVIASQAVISGAFSVARQSVQMGLLPRMEIRQTSDKAQGQIYAPLTNWTLYLAVIYLVLTFQSSSNLAAAYGIAVTGTMTIDTILVAFVLAAWRWSPLLVVPLIGTFLTVDLAYFSANALKIPQGGWFPLGIAALSFTVLTTWKLGRKLLFDEIARQAIPIQVVLDSADGVSRAQGTAIFLTAIGEGAPSALLHNLKHNQVLHERNILLTVIVEDKPYVTKGNRLLINDMGKGFYRLRVFYGFMETPDIPAALELCAKQGLVFDMMNTSFFISHAVIVTGTGPGMMHWRKRLFLALSRNAMNAAEFFNIPTNRVIEMGTRIEI</sequence>
<dbReference type="InterPro" id="IPR003855">
    <property type="entry name" value="K+_transporter"/>
</dbReference>
<evidence type="ECO:0000256" key="8">
    <source>
        <dbReference type="ARBA" id="ARBA00022958"/>
    </source>
</evidence>
<dbReference type="PANTHER" id="PTHR30540">
    <property type="entry name" value="OSMOTIC STRESS POTASSIUM TRANSPORTER"/>
    <property type="match status" value="1"/>
</dbReference>
<dbReference type="GO" id="GO:0015079">
    <property type="term" value="F:potassium ion transmembrane transporter activity"/>
    <property type="evidence" value="ECO:0007669"/>
    <property type="project" value="UniProtKB-UniRule"/>
</dbReference>
<dbReference type="Pfam" id="PF02705">
    <property type="entry name" value="K_trans"/>
    <property type="match status" value="1"/>
</dbReference>
<keyword evidence="4 12" id="KW-1003">Cell membrane</keyword>
<dbReference type="GO" id="GO:0015293">
    <property type="term" value="F:symporter activity"/>
    <property type="evidence" value="ECO:0007669"/>
    <property type="project" value="UniProtKB-UniRule"/>
</dbReference>
<evidence type="ECO:0000256" key="1">
    <source>
        <dbReference type="ARBA" id="ARBA00004141"/>
    </source>
</evidence>
<evidence type="ECO:0000259" key="14">
    <source>
        <dbReference type="Pfam" id="PF22776"/>
    </source>
</evidence>
<evidence type="ECO:0000256" key="7">
    <source>
        <dbReference type="ARBA" id="ARBA00022847"/>
    </source>
</evidence>
<feature type="transmembrane region" description="Helical" evidence="12">
    <location>
        <begin position="206"/>
        <end position="228"/>
    </location>
</feature>
<feature type="transmembrane region" description="Helical" evidence="12">
    <location>
        <begin position="103"/>
        <end position="122"/>
    </location>
</feature>
<feature type="transmembrane region" description="Helical" evidence="12">
    <location>
        <begin position="248"/>
        <end position="268"/>
    </location>
</feature>
<organism evidence="15 16">
    <name type="scientific">Sideroxyarcus emersonii</name>
    <dbReference type="NCBI Taxonomy" id="2764705"/>
    <lineage>
        <taxon>Bacteria</taxon>
        <taxon>Pseudomonadati</taxon>
        <taxon>Pseudomonadota</taxon>
        <taxon>Betaproteobacteria</taxon>
        <taxon>Nitrosomonadales</taxon>
        <taxon>Gallionellaceae</taxon>
        <taxon>Sideroxyarcus</taxon>
    </lineage>
</organism>
<evidence type="ECO:0000256" key="2">
    <source>
        <dbReference type="ARBA" id="ARBA00007019"/>
    </source>
</evidence>
<dbReference type="InterPro" id="IPR053951">
    <property type="entry name" value="K_trans_N"/>
</dbReference>
<name>A0AAN1XBM7_9PROT</name>
<feature type="transmembrane region" description="Helical" evidence="12">
    <location>
        <begin position="50"/>
        <end position="71"/>
    </location>
</feature>
<feature type="transmembrane region" description="Helical" evidence="12">
    <location>
        <begin position="426"/>
        <end position="445"/>
    </location>
</feature>
<evidence type="ECO:0000256" key="10">
    <source>
        <dbReference type="ARBA" id="ARBA00023065"/>
    </source>
</evidence>
<keyword evidence="8 12" id="KW-0630">Potassium</keyword>
<feature type="transmembrane region" description="Helical" evidence="12">
    <location>
        <begin position="340"/>
        <end position="361"/>
    </location>
</feature>
<keyword evidence="5 12" id="KW-0633">Potassium transport</keyword>
<gene>
    <name evidence="12" type="primary">kup</name>
    <name evidence="15" type="ORF">MIZ01_2127</name>
</gene>